<evidence type="ECO:0000259" key="4">
    <source>
        <dbReference type="SMART" id="SM00829"/>
    </source>
</evidence>
<dbReference type="EMBL" id="CABFNO020001406">
    <property type="protein sequence ID" value="CAG9986856.1"/>
    <property type="molecule type" value="Genomic_DNA"/>
</dbReference>
<gene>
    <name evidence="5" type="ORF">CBYS24578_00017775</name>
</gene>
<dbReference type="Gene3D" id="3.90.180.10">
    <property type="entry name" value="Medium-chain alcohol dehydrogenases, catalytic domain"/>
    <property type="match status" value="1"/>
</dbReference>
<evidence type="ECO:0000256" key="3">
    <source>
        <dbReference type="ARBA" id="ARBA00023002"/>
    </source>
</evidence>
<dbReference type="CDD" id="cd08249">
    <property type="entry name" value="enoyl_reductase_like"/>
    <property type="match status" value="1"/>
</dbReference>
<protein>
    <recommendedName>
        <fullName evidence="4">Enoyl reductase (ER) domain-containing protein</fullName>
    </recommendedName>
</protein>
<dbReference type="InterPro" id="IPR036291">
    <property type="entry name" value="NAD(P)-bd_dom_sf"/>
</dbReference>
<comment type="caution">
    <text evidence="5">The sequence shown here is derived from an EMBL/GenBank/DDBJ whole genome shotgun (WGS) entry which is preliminary data.</text>
</comment>
<organism evidence="5 6">
    <name type="scientific">Clonostachys byssicola</name>
    <dbReference type="NCBI Taxonomy" id="160290"/>
    <lineage>
        <taxon>Eukaryota</taxon>
        <taxon>Fungi</taxon>
        <taxon>Dikarya</taxon>
        <taxon>Ascomycota</taxon>
        <taxon>Pezizomycotina</taxon>
        <taxon>Sordariomycetes</taxon>
        <taxon>Hypocreomycetidae</taxon>
        <taxon>Hypocreales</taxon>
        <taxon>Bionectriaceae</taxon>
        <taxon>Clonostachys</taxon>
    </lineage>
</organism>
<dbReference type="Gene3D" id="3.40.50.720">
    <property type="entry name" value="NAD(P)-binding Rossmann-like Domain"/>
    <property type="match status" value="1"/>
</dbReference>
<dbReference type="InterPro" id="IPR047122">
    <property type="entry name" value="Trans-enoyl_RdTase-like"/>
</dbReference>
<keyword evidence="6" id="KW-1185">Reference proteome</keyword>
<dbReference type="GO" id="GO:0016651">
    <property type="term" value="F:oxidoreductase activity, acting on NAD(P)H"/>
    <property type="evidence" value="ECO:0007669"/>
    <property type="project" value="InterPro"/>
</dbReference>
<dbReference type="InterPro" id="IPR020843">
    <property type="entry name" value="ER"/>
</dbReference>
<evidence type="ECO:0000313" key="6">
    <source>
        <dbReference type="Proteomes" id="UP000754883"/>
    </source>
</evidence>
<dbReference type="OrthoDB" id="48317at2759"/>
<dbReference type="InterPro" id="IPR013154">
    <property type="entry name" value="ADH-like_N"/>
</dbReference>
<dbReference type="SMART" id="SM00829">
    <property type="entry name" value="PKS_ER"/>
    <property type="match status" value="1"/>
</dbReference>
<proteinExistence type="inferred from homology"/>
<dbReference type="AlphaFoldDB" id="A0A9N9Y0Q7"/>
<reference evidence="5" key="1">
    <citation type="submission" date="2021-10" db="EMBL/GenBank/DDBJ databases">
        <authorList>
            <person name="Piombo E."/>
        </authorList>
    </citation>
    <scope>NUCLEOTIDE SEQUENCE</scope>
</reference>
<accession>A0A9N9Y0Q7</accession>
<dbReference type="Pfam" id="PF08240">
    <property type="entry name" value="ADH_N"/>
    <property type="match status" value="1"/>
</dbReference>
<evidence type="ECO:0000256" key="1">
    <source>
        <dbReference type="ARBA" id="ARBA00008072"/>
    </source>
</evidence>
<keyword evidence="2" id="KW-0521">NADP</keyword>
<evidence type="ECO:0000313" key="5">
    <source>
        <dbReference type="EMBL" id="CAG9986856.1"/>
    </source>
</evidence>
<dbReference type="PANTHER" id="PTHR45348">
    <property type="entry name" value="HYPOTHETICAL OXIDOREDUCTASE (EUROFUNG)"/>
    <property type="match status" value="1"/>
</dbReference>
<dbReference type="SUPFAM" id="SSF50129">
    <property type="entry name" value="GroES-like"/>
    <property type="match status" value="1"/>
</dbReference>
<comment type="similarity">
    <text evidence="1">Belongs to the zinc-containing alcohol dehydrogenase family.</text>
</comment>
<evidence type="ECO:0000256" key="2">
    <source>
        <dbReference type="ARBA" id="ARBA00022857"/>
    </source>
</evidence>
<dbReference type="Proteomes" id="UP000754883">
    <property type="component" value="Unassembled WGS sequence"/>
</dbReference>
<dbReference type="InterPro" id="IPR011032">
    <property type="entry name" value="GroES-like_sf"/>
</dbReference>
<dbReference type="PANTHER" id="PTHR45348:SF6">
    <property type="entry name" value="TRANS-ENOYL REDUCTASE APDC"/>
    <property type="match status" value="1"/>
</dbReference>
<name>A0A9N9Y0Q7_9HYPO</name>
<dbReference type="SUPFAM" id="SSF51735">
    <property type="entry name" value="NAD(P)-binding Rossmann-fold domains"/>
    <property type="match status" value="1"/>
</dbReference>
<keyword evidence="3" id="KW-0560">Oxidoreductase</keyword>
<sequence length="367" mass="38333">MAVDSPLVIPLTQTAIVQDENGAPKLDQKAAVPRLEPGTVLVKTTAVALNPADYKMGAAFPTPGAVVGMDYAGVVVAVHPETVTSLGVGEAVCGMVHGSNPTSPDDGAFAEYIRVRPEMALRVPQGGEGRVHLPMEQAATLGVGLMTNIMALWDSSGLSLLANPKEPAAKPLPVLVYGGSTATGTLATQLLRLSGLRPVTTCSPRNFDLVRTRGAMEALDYVNPTVVDDVRAFAGGKLKHVLDCIGDSSSAALCYATIGRTGGHYVTLEQVSDELLKSRLAVRAKVALGYELFGRKVALPGVYGCPAQPEKSALAARYLPILQDLLDRGALRTHPTQLVGGELSDVLEGLKLLKSGSVSGQKLVVVL</sequence>
<feature type="domain" description="Enoyl reductase (ER)" evidence="4">
    <location>
        <begin position="22"/>
        <end position="365"/>
    </location>
</feature>